<feature type="domain" description="HTH marR-type" evidence="1">
    <location>
        <begin position="1"/>
        <end position="102"/>
    </location>
</feature>
<dbReference type="Gene3D" id="1.10.10.10">
    <property type="entry name" value="Winged helix-like DNA-binding domain superfamily/Winged helix DNA-binding domain"/>
    <property type="match status" value="1"/>
</dbReference>
<dbReference type="InterPro" id="IPR036388">
    <property type="entry name" value="WH-like_DNA-bd_sf"/>
</dbReference>
<dbReference type="PROSITE" id="PS50995">
    <property type="entry name" value="HTH_MARR_2"/>
    <property type="match status" value="1"/>
</dbReference>
<dbReference type="SUPFAM" id="SSF46785">
    <property type="entry name" value="Winged helix' DNA-binding domain"/>
    <property type="match status" value="1"/>
</dbReference>
<keyword evidence="3" id="KW-1185">Reference proteome</keyword>
<comment type="caution">
    <text evidence="2">The sequence shown here is derived from an EMBL/GenBank/DDBJ whole genome shotgun (WGS) entry which is preliminary data.</text>
</comment>
<dbReference type="InterPro" id="IPR000835">
    <property type="entry name" value="HTH_MarR-typ"/>
</dbReference>
<protein>
    <submittedName>
        <fullName evidence="2">Winged helix-turn-helix transcriptional regulator</fullName>
    </submittedName>
</protein>
<name>A0A5N8W415_9ACTN</name>
<evidence type="ECO:0000259" key="1">
    <source>
        <dbReference type="PROSITE" id="PS50995"/>
    </source>
</evidence>
<dbReference type="InterPro" id="IPR036390">
    <property type="entry name" value="WH_DNA-bd_sf"/>
</dbReference>
<dbReference type="GO" id="GO:0006950">
    <property type="term" value="P:response to stress"/>
    <property type="evidence" value="ECO:0007669"/>
    <property type="project" value="TreeGrafter"/>
</dbReference>
<dbReference type="AlphaFoldDB" id="A0A5N8W415"/>
<evidence type="ECO:0000313" key="3">
    <source>
        <dbReference type="Proteomes" id="UP000326979"/>
    </source>
</evidence>
<dbReference type="GO" id="GO:0003700">
    <property type="term" value="F:DNA-binding transcription factor activity"/>
    <property type="evidence" value="ECO:0007669"/>
    <property type="project" value="InterPro"/>
</dbReference>
<dbReference type="InterPro" id="IPR039422">
    <property type="entry name" value="MarR/SlyA-like"/>
</dbReference>
<proteinExistence type="predicted"/>
<organism evidence="2 3">
    <name type="scientific">Streptomyces phyllanthi</name>
    <dbReference type="NCBI Taxonomy" id="1803180"/>
    <lineage>
        <taxon>Bacteria</taxon>
        <taxon>Bacillati</taxon>
        <taxon>Actinomycetota</taxon>
        <taxon>Actinomycetes</taxon>
        <taxon>Kitasatosporales</taxon>
        <taxon>Streptomycetaceae</taxon>
        <taxon>Streptomyces</taxon>
    </lineage>
</organism>
<dbReference type="SMART" id="SM00347">
    <property type="entry name" value="HTH_MARR"/>
    <property type="match status" value="1"/>
</dbReference>
<gene>
    <name evidence="2" type="ORF">FNH04_13570</name>
</gene>
<dbReference type="EMBL" id="VJZE01000072">
    <property type="protein sequence ID" value="MPY40895.1"/>
    <property type="molecule type" value="Genomic_DNA"/>
</dbReference>
<dbReference type="Proteomes" id="UP000326979">
    <property type="component" value="Unassembled WGS sequence"/>
</dbReference>
<dbReference type="PANTHER" id="PTHR33164:SF99">
    <property type="entry name" value="MARR FAMILY REGULATORY PROTEIN"/>
    <property type="match status" value="1"/>
</dbReference>
<reference evidence="2 3" key="1">
    <citation type="submission" date="2019-07" db="EMBL/GenBank/DDBJ databases">
        <title>New species of Amycolatopsis and Streptomyces.</title>
        <authorList>
            <person name="Duangmal K."/>
            <person name="Teo W.F.A."/>
            <person name="Lipun K."/>
        </authorList>
    </citation>
    <scope>NUCLEOTIDE SEQUENCE [LARGE SCALE GENOMIC DNA]</scope>
    <source>
        <strain evidence="2 3">TISTR 2346</strain>
    </source>
</reference>
<dbReference type="PANTHER" id="PTHR33164">
    <property type="entry name" value="TRANSCRIPTIONAL REGULATOR, MARR FAMILY"/>
    <property type="match status" value="1"/>
</dbReference>
<sequence>MLVALADTRDGRQRFQDLTKAIEWERTRLSYQVARMVKRGLVGREQCADDARGAHVVLTPAGREALEAAAPHHAAVVRRLIVDVLSPDDLATYARISNVILAQMDSPSP</sequence>
<dbReference type="Pfam" id="PF13463">
    <property type="entry name" value="HTH_27"/>
    <property type="match status" value="1"/>
</dbReference>
<accession>A0A5N8W415</accession>
<evidence type="ECO:0000313" key="2">
    <source>
        <dbReference type="EMBL" id="MPY40895.1"/>
    </source>
</evidence>